<comment type="caution">
    <text evidence="1">The sequence shown here is derived from an EMBL/GenBank/DDBJ whole genome shotgun (WGS) entry which is preliminary data.</text>
</comment>
<dbReference type="EMBL" id="CAJNOU010004740">
    <property type="protein sequence ID" value="CAF1453208.1"/>
    <property type="molecule type" value="Genomic_DNA"/>
</dbReference>
<dbReference type="OrthoDB" id="9999067at2759"/>
<dbReference type="EMBL" id="CAJNOO010004324">
    <property type="protein sequence ID" value="CAF1377452.1"/>
    <property type="molecule type" value="Genomic_DNA"/>
</dbReference>
<organism evidence="1 6">
    <name type="scientific">Rotaria sordida</name>
    <dbReference type="NCBI Taxonomy" id="392033"/>
    <lineage>
        <taxon>Eukaryota</taxon>
        <taxon>Metazoa</taxon>
        <taxon>Spiralia</taxon>
        <taxon>Gnathifera</taxon>
        <taxon>Rotifera</taxon>
        <taxon>Eurotatoria</taxon>
        <taxon>Bdelloidea</taxon>
        <taxon>Philodinida</taxon>
        <taxon>Philodinidae</taxon>
        <taxon>Rotaria</taxon>
    </lineage>
</organism>
<dbReference type="Proteomes" id="UP000663864">
    <property type="component" value="Unassembled WGS sequence"/>
</dbReference>
<protein>
    <submittedName>
        <fullName evidence="1">Uncharacterized protein</fullName>
    </submittedName>
</protein>
<evidence type="ECO:0000313" key="4">
    <source>
        <dbReference type="EMBL" id="CAF4008122.1"/>
    </source>
</evidence>
<dbReference type="AlphaFoldDB" id="A0A815JCS5"/>
<gene>
    <name evidence="4" type="ORF">FNK824_LOCUS26337</name>
    <name evidence="5" type="ORF">OTI717_LOCUS29490</name>
    <name evidence="1" type="ORF">RFH988_LOCUS33668</name>
    <name evidence="3" type="ORF">SEV965_LOCUS33791</name>
    <name evidence="2" type="ORF">ZHD862_LOCUS34603</name>
</gene>
<dbReference type="Proteomes" id="UP000663882">
    <property type="component" value="Unassembled WGS sequence"/>
</dbReference>
<proteinExistence type="predicted"/>
<name>A0A815JCS5_9BILA</name>
<dbReference type="Proteomes" id="UP000663874">
    <property type="component" value="Unassembled WGS sequence"/>
</dbReference>
<reference evidence="1" key="1">
    <citation type="submission" date="2021-02" db="EMBL/GenBank/DDBJ databases">
        <authorList>
            <person name="Nowell W R."/>
        </authorList>
    </citation>
    <scope>NUCLEOTIDE SEQUENCE</scope>
</reference>
<dbReference type="EMBL" id="CAJNOT010004541">
    <property type="protein sequence ID" value="CAF1436042.1"/>
    <property type="molecule type" value="Genomic_DNA"/>
</dbReference>
<evidence type="ECO:0000313" key="5">
    <source>
        <dbReference type="EMBL" id="CAF4009952.1"/>
    </source>
</evidence>
<dbReference type="Proteomes" id="UP000663889">
    <property type="component" value="Unassembled WGS sequence"/>
</dbReference>
<sequence>MLAVDTHSRLYCVHYVPSNIDCPDCRLTEKDYINRSLYALLYVPLPNLSTVLDNSQHKLPNTFYVPFNEKNNNFTRSSLSDDCVEIKTKNGIVRIPRSTLVHRSRLNESPTYNNQLSTKSPACNSQQAFLGDFQKHVHRFTRSFS</sequence>
<dbReference type="EMBL" id="CAJOBE010006483">
    <property type="protein sequence ID" value="CAF4008122.1"/>
    <property type="molecule type" value="Genomic_DNA"/>
</dbReference>
<evidence type="ECO:0000313" key="3">
    <source>
        <dbReference type="EMBL" id="CAF1453208.1"/>
    </source>
</evidence>
<dbReference type="Proteomes" id="UP000663823">
    <property type="component" value="Unassembled WGS sequence"/>
</dbReference>
<dbReference type="EMBL" id="CAJOAX010007450">
    <property type="protein sequence ID" value="CAF4009952.1"/>
    <property type="molecule type" value="Genomic_DNA"/>
</dbReference>
<evidence type="ECO:0000313" key="1">
    <source>
        <dbReference type="EMBL" id="CAF1377452.1"/>
    </source>
</evidence>
<evidence type="ECO:0000313" key="6">
    <source>
        <dbReference type="Proteomes" id="UP000663882"/>
    </source>
</evidence>
<accession>A0A815JCS5</accession>
<evidence type="ECO:0000313" key="2">
    <source>
        <dbReference type="EMBL" id="CAF1436042.1"/>
    </source>
</evidence>